<comment type="caution">
    <text evidence="3">The sequence shown here is derived from an EMBL/GenBank/DDBJ whole genome shotgun (WGS) entry which is preliminary data.</text>
</comment>
<reference evidence="3 4" key="1">
    <citation type="journal article" date="2012" name="FEBS Lett.">
        <title>Anammox organism KSU-1 expresses a NirK-type copper-containing nitrite reductase instead of a NirS-type with cytochrome cd1.</title>
        <authorList>
            <person name="Hira D."/>
            <person name="Toh H."/>
            <person name="Migita C.T."/>
            <person name="Okubo H."/>
            <person name="Nishiyama T."/>
            <person name="Hattori M."/>
            <person name="Furukawa K."/>
            <person name="Fujii T."/>
        </authorList>
    </citation>
    <scope>NUCLEOTIDE SEQUENCE [LARGE SCALE GENOMIC DNA]</scope>
</reference>
<evidence type="ECO:0000313" key="3">
    <source>
        <dbReference type="EMBL" id="GAB61188.1"/>
    </source>
</evidence>
<dbReference type="InterPro" id="IPR010870">
    <property type="entry name" value="Porin_O/P"/>
</dbReference>
<dbReference type="SUPFAM" id="SSF56935">
    <property type="entry name" value="Porins"/>
    <property type="match status" value="1"/>
</dbReference>
<gene>
    <name evidence="3" type="ORF">KSU1_B0331</name>
</gene>
<dbReference type="Proteomes" id="UP000002985">
    <property type="component" value="Unassembled WGS sequence"/>
</dbReference>
<dbReference type="AlphaFoldDB" id="I3IHJ3"/>
<evidence type="ECO:0000256" key="1">
    <source>
        <dbReference type="SAM" id="Coils"/>
    </source>
</evidence>
<dbReference type="STRING" id="247490.KSU1_B0331"/>
<feature type="signal peptide" evidence="2">
    <location>
        <begin position="1"/>
        <end position="21"/>
    </location>
</feature>
<dbReference type="InterPro" id="IPR023614">
    <property type="entry name" value="Porin_dom_sf"/>
</dbReference>
<sequence>MRWKWYTGVLSSAMVLWSTYAVNMPQGTFAQETEQAEEISGSERDYLQWQLKQMEESMQRQQEQIQALKNRMETVSPAPAPITKEEIKHEIEDYMSTTEAREKMALGMPGLTPVYTPDDEKYALSIKSREGDYTLNAGGRLQFRYTFKDRDEDFGKNDTNNIDVRRARVYFGGNIYSKLIHYYVELDGDSFNVDIRDFYVYFTPFEELNAKIGYFKVPFNRQRVSSSSKLLLQDRSIASEFFDQDRDYGFDIYGKPFDGHVEYHAAVFNGAGEDPAERGTDDNIDNELMYVLGVRYNPFGKYDYYDETDVKYSEKVKATIGAAVVFNPKLQDEKLEATDGVAGVVDLGVKYKGISWNNEYYMMSQDPEDNDGSIDSDGFFTQVGYFVLPKRLEVAARYSQLDPNDDVSNDTGREYALGINYYFRAHRSKIQSDFSHYVTEGEDQDQQENRFRIQYQIIF</sequence>
<accession>I3IHJ3</accession>
<evidence type="ECO:0008006" key="5">
    <source>
        <dbReference type="Google" id="ProtNLM"/>
    </source>
</evidence>
<dbReference type="Gene3D" id="2.40.160.10">
    <property type="entry name" value="Porin"/>
    <property type="match status" value="1"/>
</dbReference>
<feature type="coiled-coil region" evidence="1">
    <location>
        <begin position="44"/>
        <end position="71"/>
    </location>
</feature>
<dbReference type="OrthoDB" id="9760167at2"/>
<keyword evidence="4" id="KW-1185">Reference proteome</keyword>
<evidence type="ECO:0000256" key="2">
    <source>
        <dbReference type="SAM" id="SignalP"/>
    </source>
</evidence>
<organism evidence="3 4">
    <name type="scientific">Candidatus Jettenia caeni</name>
    <dbReference type="NCBI Taxonomy" id="247490"/>
    <lineage>
        <taxon>Bacteria</taxon>
        <taxon>Pseudomonadati</taxon>
        <taxon>Planctomycetota</taxon>
        <taxon>Candidatus Brocadiia</taxon>
        <taxon>Candidatus Brocadiales</taxon>
        <taxon>Candidatus Brocadiaceae</taxon>
        <taxon>Candidatus Jettenia</taxon>
    </lineage>
</organism>
<evidence type="ECO:0000313" key="4">
    <source>
        <dbReference type="Proteomes" id="UP000002985"/>
    </source>
</evidence>
<keyword evidence="2" id="KW-0732">Signal</keyword>
<protein>
    <recommendedName>
        <fullName evidence="5">Phosphate-selective porin O and P</fullName>
    </recommendedName>
</protein>
<dbReference type="Pfam" id="PF07396">
    <property type="entry name" value="Porin_O_P"/>
    <property type="match status" value="1"/>
</dbReference>
<dbReference type="EMBL" id="BAFH01000002">
    <property type="protein sequence ID" value="GAB61188.1"/>
    <property type="molecule type" value="Genomic_DNA"/>
</dbReference>
<feature type="chain" id="PRO_5003671116" description="Phosphate-selective porin O and P" evidence="2">
    <location>
        <begin position="22"/>
        <end position="459"/>
    </location>
</feature>
<dbReference type="eggNOG" id="COG3746">
    <property type="taxonomic scope" value="Bacteria"/>
</dbReference>
<proteinExistence type="predicted"/>
<keyword evidence="1" id="KW-0175">Coiled coil</keyword>
<name>I3IHJ3_9BACT</name>